<dbReference type="HOGENOM" id="CLU_285637_0_0_1"/>
<dbReference type="PANTHER" id="PTHR22716">
    <property type="entry name" value="ETS CLASS TRANSCRIPTION FACTOR-RELATED-RELATED"/>
    <property type="match status" value="1"/>
</dbReference>
<protein>
    <recommendedName>
        <fullName evidence="2">Lin-15A/B-like domain-containing protein</fullName>
    </recommendedName>
</protein>
<dbReference type="PANTHER" id="PTHR22716:SF1">
    <property type="entry name" value="ETS CLASS TRANSCRIPTION FACTOR-RELATED"/>
    <property type="match status" value="1"/>
</dbReference>
<feature type="domain" description="Lin-15A/B-like" evidence="2">
    <location>
        <begin position="971"/>
        <end position="1084"/>
    </location>
</feature>
<organism evidence="4">
    <name type="scientific">Caenorhabditis brenneri</name>
    <name type="common">Nematode worm</name>
    <dbReference type="NCBI Taxonomy" id="135651"/>
    <lineage>
        <taxon>Eukaryota</taxon>
        <taxon>Metazoa</taxon>
        <taxon>Ecdysozoa</taxon>
        <taxon>Nematoda</taxon>
        <taxon>Chromadorea</taxon>
        <taxon>Rhabditida</taxon>
        <taxon>Rhabditina</taxon>
        <taxon>Rhabditomorpha</taxon>
        <taxon>Rhabditoidea</taxon>
        <taxon>Rhabditidae</taxon>
        <taxon>Peloderinae</taxon>
        <taxon>Caenorhabditis</taxon>
    </lineage>
</organism>
<dbReference type="STRING" id="135651.G0N192"/>
<sequence length="1084" mass="126084">MDEEREIKKEPLDDDDCIQNSIKTELVEPKKEEPDDYEEMPPNDIVEPRVKEQPVYLKLETTEYPEIIDKILKIQSAIPRLRTLRCAVCSESVHVKNTTRQASKTRQLFLLAGLVLCGRISMEKAQLLYSKRTFTSCKVHVLEAMEEIFRVLKIKNLQTRWAKESMETLMNTVRELHPEHSFDRIYPLLLDFNRKADTIRQDHKMDQDMRIIALMDHDYCLPNPIKTELVEPKIEELDYIEMPPEDFIEQKIEEPDPRQLEHMKLKTTVYHEAPPKLELVEPKSEKLEEQQQSQESVLFEPKLEEPNCDEDYPEYIKLEPVDDSNEHSGLSERFQRRKCVACSQLQPAGRIIVLKSKSRKIFLVVGLMFIGKRTVEETREWYHCPIFYICRTHVTEAVNSIFEVLNVRTVNEIETCSMESRETLMATVNLLEPNHKMDQDMRIIALMDHDYCLQNPIKTELVEPKIEELDYIELPPEAFIKEPEPVLFEPKLEEPDCDEAYPEYIKLEPVDDSNEHSSPKPKKTQNRKCRICSCMVAEDETTNVTQKSRLLVLMTGLVVGNRTTVEDARYWMYENSSVFLICKAHQEEAVKGILSFLNIRKLDEMTNRSTEKTQRLMQIVRDMDLRHNFSAFVNFLLAFVLKMDSKEAYLGTLGSAFQSWKCVTCSQLQPADRIIAFNTKPKKIFLVVGLMLISKITLEEAQQWYDCPIFHICRTHVTEAVNSIFEVLNVKTVNEIKWCTMKNHHKMDQDMRNIALMDHDYCLPNPIKTELVEPKIEELDYIKMPSDGFIEAPEPVLFEPKLEEPDCDEDYPKYIKLEPVDDSNEHSAPKPKEPRNRVCRICFYAVAENETINVTQKSQLLILMTGLVVENRTALQDARYWMYENPPVFLICKAHQEEAVKGILSFLNIRKLDEMTTRSEAKTQRLMEIVRDMGRRLKFSAFVNSLLAFVLEMDSKDAYLGNLSSALRSWKCMACSQLQPDNKIIFCNMKTRKIFLIVGLVFSGKIKVEEAQLFYHSPIFPICRTHVTEAVNSICDVLNVETVNGMKWSCTENRETLMSVVNLLVPSMSFSNFSANLKNFIQNN</sequence>
<evidence type="ECO:0000256" key="1">
    <source>
        <dbReference type="SAM" id="MobiDB-lite"/>
    </source>
</evidence>
<dbReference type="Pfam" id="PF25375">
    <property type="entry name" value="Lin-15B"/>
    <property type="match status" value="6"/>
</dbReference>
<feature type="domain" description="Lin-15A/B-like" evidence="2">
    <location>
        <begin position="85"/>
        <end position="200"/>
    </location>
</feature>
<feature type="compositionally biased region" description="Basic and acidic residues" evidence="1">
    <location>
        <begin position="1"/>
        <end position="11"/>
    </location>
</feature>
<dbReference type="InterPro" id="IPR057432">
    <property type="entry name" value="Lin-15A/B-like_dom"/>
</dbReference>
<reference evidence="4" key="1">
    <citation type="submission" date="2011-07" db="EMBL/GenBank/DDBJ databases">
        <authorList>
            <consortium name="Caenorhabditis brenneri Sequencing and Analysis Consortium"/>
            <person name="Wilson R.K."/>
        </authorList>
    </citation>
    <scope>NUCLEOTIDE SEQUENCE [LARGE SCALE GENOMIC DNA]</scope>
    <source>
        <strain evidence="4">PB2801</strain>
    </source>
</reference>
<dbReference type="AlphaFoldDB" id="G0N192"/>
<evidence type="ECO:0000313" key="4">
    <source>
        <dbReference type="Proteomes" id="UP000008068"/>
    </source>
</evidence>
<evidence type="ECO:0000313" key="3">
    <source>
        <dbReference type="EMBL" id="EGT49909.1"/>
    </source>
</evidence>
<feature type="domain" description="Lin-15A/B-like" evidence="2">
    <location>
        <begin position="336"/>
        <end position="440"/>
    </location>
</feature>
<evidence type="ECO:0000259" key="2">
    <source>
        <dbReference type="Pfam" id="PF25375"/>
    </source>
</evidence>
<accession>G0N192</accession>
<dbReference type="OMA" id="CRTHVTE"/>
<feature type="domain" description="Lin-15A/B-like" evidence="2">
    <location>
        <begin position="836"/>
        <end position="954"/>
    </location>
</feature>
<gene>
    <name evidence="3" type="ORF">CAEBREN_06254</name>
</gene>
<dbReference type="InterPro" id="IPR040129">
    <property type="entry name" value="Lin-15B-like"/>
</dbReference>
<dbReference type="Proteomes" id="UP000008068">
    <property type="component" value="Unassembled WGS sequence"/>
</dbReference>
<dbReference type="EMBL" id="GL379826">
    <property type="protein sequence ID" value="EGT49909.1"/>
    <property type="molecule type" value="Genomic_DNA"/>
</dbReference>
<proteinExistence type="predicted"/>
<feature type="domain" description="Lin-15A/B-like" evidence="2">
    <location>
        <begin position="526"/>
        <end position="645"/>
    </location>
</feature>
<dbReference type="GO" id="GO:0040027">
    <property type="term" value="P:negative regulation of vulval development"/>
    <property type="evidence" value="ECO:0007669"/>
    <property type="project" value="InterPro"/>
</dbReference>
<keyword evidence="4" id="KW-1185">Reference proteome</keyword>
<feature type="region of interest" description="Disordered" evidence="1">
    <location>
        <begin position="1"/>
        <end position="43"/>
    </location>
</feature>
<dbReference type="InParanoid" id="G0N192"/>
<feature type="domain" description="Lin-15A/B-like" evidence="2">
    <location>
        <begin position="661"/>
        <end position="754"/>
    </location>
</feature>
<name>G0N192_CAEBE</name>